<dbReference type="InterPro" id="IPR002885">
    <property type="entry name" value="PPR_rpt"/>
</dbReference>
<reference evidence="4" key="1">
    <citation type="submission" date="2023-08" db="EMBL/GenBank/DDBJ databases">
        <authorList>
            <person name="Chen Y."/>
            <person name="Shah S."/>
            <person name="Dougan E. K."/>
            <person name="Thang M."/>
            <person name="Chan C."/>
        </authorList>
    </citation>
    <scope>NUCLEOTIDE SEQUENCE</scope>
</reference>
<name>A0AA36JJU2_9DINO</name>
<keyword evidence="5" id="KW-1185">Reference proteome</keyword>
<evidence type="ECO:0000256" key="2">
    <source>
        <dbReference type="PROSITE-ProRule" id="PRU00176"/>
    </source>
</evidence>
<evidence type="ECO:0000256" key="1">
    <source>
        <dbReference type="ARBA" id="ARBA00022737"/>
    </source>
</evidence>
<dbReference type="Gene3D" id="1.25.40.10">
    <property type="entry name" value="Tetratricopeptide repeat domain"/>
    <property type="match status" value="4"/>
</dbReference>
<dbReference type="Pfam" id="PF01535">
    <property type="entry name" value="PPR"/>
    <property type="match status" value="1"/>
</dbReference>
<dbReference type="GO" id="GO:0003723">
    <property type="term" value="F:RNA binding"/>
    <property type="evidence" value="ECO:0007669"/>
    <property type="project" value="UniProtKB-UniRule"/>
</dbReference>
<keyword evidence="1" id="KW-0677">Repeat</keyword>
<dbReference type="Gene3D" id="3.30.70.330">
    <property type="match status" value="1"/>
</dbReference>
<evidence type="ECO:0000313" key="4">
    <source>
        <dbReference type="EMBL" id="CAJ1406351.1"/>
    </source>
</evidence>
<dbReference type="PROSITE" id="PS50102">
    <property type="entry name" value="RRM"/>
    <property type="match status" value="1"/>
</dbReference>
<dbReference type="AlphaFoldDB" id="A0AA36JJU2"/>
<dbReference type="PANTHER" id="PTHR47447">
    <property type="entry name" value="OS03G0856100 PROTEIN"/>
    <property type="match status" value="1"/>
</dbReference>
<evidence type="ECO:0000313" key="5">
    <source>
        <dbReference type="Proteomes" id="UP001178507"/>
    </source>
</evidence>
<feature type="domain" description="RRM" evidence="3">
    <location>
        <begin position="585"/>
        <end position="642"/>
    </location>
</feature>
<proteinExistence type="predicted"/>
<dbReference type="PANTHER" id="PTHR47447:SF17">
    <property type="entry name" value="OS12G0638900 PROTEIN"/>
    <property type="match status" value="1"/>
</dbReference>
<dbReference type="SUPFAM" id="SSF54928">
    <property type="entry name" value="RNA-binding domain, RBD"/>
    <property type="match status" value="1"/>
</dbReference>
<dbReference type="SMART" id="SM00360">
    <property type="entry name" value="RRM"/>
    <property type="match status" value="1"/>
</dbReference>
<dbReference type="Proteomes" id="UP001178507">
    <property type="component" value="Unassembled WGS sequence"/>
</dbReference>
<dbReference type="InterPro" id="IPR012677">
    <property type="entry name" value="Nucleotide-bd_a/b_plait_sf"/>
</dbReference>
<dbReference type="InterPro" id="IPR011990">
    <property type="entry name" value="TPR-like_helical_dom_sf"/>
</dbReference>
<organism evidence="4 5">
    <name type="scientific">Effrenium voratum</name>
    <dbReference type="NCBI Taxonomy" id="2562239"/>
    <lineage>
        <taxon>Eukaryota</taxon>
        <taxon>Sar</taxon>
        <taxon>Alveolata</taxon>
        <taxon>Dinophyceae</taxon>
        <taxon>Suessiales</taxon>
        <taxon>Symbiodiniaceae</taxon>
        <taxon>Effrenium</taxon>
    </lineage>
</organism>
<gene>
    <name evidence="4" type="ORF">EVOR1521_LOCUS28337</name>
</gene>
<dbReference type="EMBL" id="CAUJNA010003626">
    <property type="protein sequence ID" value="CAJ1406351.1"/>
    <property type="molecule type" value="Genomic_DNA"/>
</dbReference>
<sequence>MCRFDAHRAMTSCSKALQWESAVDVLTTLQHEGLQGDAVLVSRAVSCAEKRRRWRQALRTWSEHAQRGSSRESADPAPCNAAISACDKGGQWHLSLELLQQLTAEGLQADAVSFCAALAALRFAWRRALELLRRMQDRRLEGNAFTYSAAISACEKGQRWQLALHFLAELQKRRLADVVAYGAAISACEKGLQWEWALFLLCAAVSLGATPKLLVSFSAGVSACEKACRWSWALHLLSELRPRRMAPDTAAQNAALSACRGERWQRTLQLLSDMKGSSNVISFNASISSMCRWAEAVQLLRELLQRLRPDAISFNAALGGEWRRCGTLLGQMRRSALRATGVSLQEAIGCSDWAGALRLLPAGAGSAGSPGAAVLGAAASAAERGSQWQWSLRLAPRAGSSGSAVGCSAAISSCAARRAWRRSLQLLRQLRADQDVIAFNACVSACQASWQVCLSLRAEMLARLRGTVISYNACIDACQRGTQWRWALLLLQDMEEKLLEPVAVTVQSALLALQKASLLATAVPLLARLTFPASLEPERSAVDRPLNLSAVPVGETAPPVQQFNPEQGLSHAISLAMREQYAEGCSIYVGGLEGEDEMYPEQLYEHFKECGEVKRVCIKIDKMSGERLGHAYVDFAEESQAEADRSRTRDIAEIIMNSPENATIVVALSCIPESTPCTCT</sequence>
<accession>A0AA36JJU2</accession>
<dbReference type="InterPro" id="IPR035979">
    <property type="entry name" value="RBD_domain_sf"/>
</dbReference>
<keyword evidence="2" id="KW-0694">RNA-binding</keyword>
<comment type="caution">
    <text evidence="4">The sequence shown here is derived from an EMBL/GenBank/DDBJ whole genome shotgun (WGS) entry which is preliminary data.</text>
</comment>
<dbReference type="InterPro" id="IPR000504">
    <property type="entry name" value="RRM_dom"/>
</dbReference>
<protein>
    <recommendedName>
        <fullName evidence="3">RRM domain-containing protein</fullName>
    </recommendedName>
</protein>
<evidence type="ECO:0000259" key="3">
    <source>
        <dbReference type="PROSITE" id="PS50102"/>
    </source>
</evidence>
<dbReference type="Pfam" id="PF00076">
    <property type="entry name" value="RRM_1"/>
    <property type="match status" value="1"/>
</dbReference>